<accession>A0A1S3XEZ4</accession>
<proteinExistence type="predicted"/>
<reference evidence="1" key="1">
    <citation type="submission" date="2025-08" db="UniProtKB">
        <authorList>
            <consortium name="RefSeq"/>
        </authorList>
    </citation>
    <scope>IDENTIFICATION</scope>
</reference>
<protein>
    <submittedName>
        <fullName evidence="1">Uncharacterized protein</fullName>
    </submittedName>
</protein>
<sequence>MDEFKADLIPNECNTFHGLTCYMQKFTRVGTAVGDTLRFHSYNDPYEGAYLTDKMWLQDNFSTHIFWFETQQSLKVSKFPLVLLEIILTDTHMYIKMSWLDKGSRMFNKMIGRNLLTALVSPVPLVASYNSLMMCMRVFGSLVPWTDIYVKPHVIEHVEALLLVFSCAGITDPWWMIPGLVSGDYMVKYRAMYFKYCRIPGIHEMTRLACIEKAKVADLIAFVASTSSNEEGCYIDASGSHCVHVFRALGLSSTIGLICDLPSELLALLLNLQKIASFIQHIE</sequence>
<evidence type="ECO:0000313" key="1">
    <source>
        <dbReference type="RefSeq" id="XP_016438435.1"/>
    </source>
</evidence>
<gene>
    <name evidence="1" type="primary">LOC107764387</name>
</gene>
<dbReference type="RefSeq" id="XP_016438435.1">
    <property type="nucleotide sequence ID" value="XM_016582949.1"/>
</dbReference>
<dbReference type="STRING" id="4097.A0A1S3XEZ4"/>
<organism evidence="1">
    <name type="scientific">Nicotiana tabacum</name>
    <name type="common">Common tobacco</name>
    <dbReference type="NCBI Taxonomy" id="4097"/>
    <lineage>
        <taxon>Eukaryota</taxon>
        <taxon>Viridiplantae</taxon>
        <taxon>Streptophyta</taxon>
        <taxon>Embryophyta</taxon>
        <taxon>Tracheophyta</taxon>
        <taxon>Spermatophyta</taxon>
        <taxon>Magnoliopsida</taxon>
        <taxon>eudicotyledons</taxon>
        <taxon>Gunneridae</taxon>
        <taxon>Pentapetalae</taxon>
        <taxon>asterids</taxon>
        <taxon>lamiids</taxon>
        <taxon>Solanales</taxon>
        <taxon>Solanaceae</taxon>
        <taxon>Nicotianoideae</taxon>
        <taxon>Nicotianeae</taxon>
        <taxon>Nicotiana</taxon>
    </lineage>
</organism>
<name>A0A1S3XEZ4_TOBAC</name>
<dbReference type="KEGG" id="nta:107764387"/>
<dbReference type="AlphaFoldDB" id="A0A1S3XEZ4"/>
<dbReference type="PaxDb" id="4097-A0A1S3XEZ4"/>
<dbReference type="OrthoDB" id="119302at2759"/>